<keyword evidence="5" id="KW-1185">Reference proteome</keyword>
<reference evidence="4" key="1">
    <citation type="submission" date="2017-12" db="EMBL/GenBank/DDBJ databases">
        <title>Sequencing the genomes of 1000 Actinobacteria strains.</title>
        <authorList>
            <person name="Klenk H.-P."/>
        </authorList>
    </citation>
    <scope>NUCLEOTIDE SEQUENCE [LARGE SCALE GENOMIC DNA]</scope>
    <source>
        <strain evidence="4">DSM 44228</strain>
    </source>
</reference>
<sequence>MAYSHRLATPEDLPSIVEIYNSAIPSRAATCDLEPVTVAARKEWLETSDPERRPVWVGYEADTPHTVTGYLSVEPFLNGRRGYDVTADLAVYLHPDHRGQGQGAYLLREAITHAPKLGIRNLATTIFASNEPSIRLFLSHGFEVWGRLPRVADLDGVVQDVVFVGRSVGE</sequence>
<dbReference type="AlphaFoldDB" id="A0A2N3XQ15"/>
<dbReference type="Gene3D" id="3.40.630.30">
    <property type="match status" value="1"/>
</dbReference>
<evidence type="ECO:0000256" key="2">
    <source>
        <dbReference type="ARBA" id="ARBA00023315"/>
    </source>
</evidence>
<dbReference type="OrthoDB" id="3173333at2"/>
<dbReference type="CDD" id="cd04301">
    <property type="entry name" value="NAT_SF"/>
    <property type="match status" value="1"/>
</dbReference>
<name>A0A2N3XQ15_SACSN</name>
<keyword evidence="1" id="KW-0808">Transferase</keyword>
<evidence type="ECO:0000313" key="4">
    <source>
        <dbReference type="EMBL" id="PKW12712.1"/>
    </source>
</evidence>
<dbReference type="EMBL" id="PJNB01000001">
    <property type="protein sequence ID" value="PKW12712.1"/>
    <property type="molecule type" value="Genomic_DNA"/>
</dbReference>
<accession>A0A2N3XQ15</accession>
<dbReference type="Proteomes" id="UP000233786">
    <property type="component" value="Unassembled WGS sequence"/>
</dbReference>
<dbReference type="PROSITE" id="PS51186">
    <property type="entry name" value="GNAT"/>
    <property type="match status" value="1"/>
</dbReference>
<gene>
    <name evidence="4" type="ORF">A8926_0189</name>
</gene>
<evidence type="ECO:0000313" key="5">
    <source>
        <dbReference type="Proteomes" id="UP000233786"/>
    </source>
</evidence>
<dbReference type="Pfam" id="PF00583">
    <property type="entry name" value="Acetyltransf_1"/>
    <property type="match status" value="1"/>
</dbReference>
<dbReference type="SUPFAM" id="SSF55729">
    <property type="entry name" value="Acyl-CoA N-acyltransferases (Nat)"/>
    <property type="match status" value="1"/>
</dbReference>
<feature type="domain" description="N-acetyltransferase" evidence="3">
    <location>
        <begin position="3"/>
        <end position="165"/>
    </location>
</feature>
<dbReference type="InterPro" id="IPR016181">
    <property type="entry name" value="Acyl_CoA_acyltransferase"/>
</dbReference>
<dbReference type="PANTHER" id="PTHR43072">
    <property type="entry name" value="N-ACETYLTRANSFERASE"/>
    <property type="match status" value="1"/>
</dbReference>
<dbReference type="GO" id="GO:0016747">
    <property type="term" value="F:acyltransferase activity, transferring groups other than amino-acyl groups"/>
    <property type="evidence" value="ECO:0007669"/>
    <property type="project" value="InterPro"/>
</dbReference>
<evidence type="ECO:0000256" key="1">
    <source>
        <dbReference type="ARBA" id="ARBA00022679"/>
    </source>
</evidence>
<protein>
    <submittedName>
        <fullName evidence="4">Phosphinothricin acetyltransferase</fullName>
    </submittedName>
</protein>
<dbReference type="STRING" id="994479.GCA_000194155_07850"/>
<keyword evidence="2" id="KW-0012">Acyltransferase</keyword>
<proteinExistence type="predicted"/>
<dbReference type="InterPro" id="IPR000182">
    <property type="entry name" value="GNAT_dom"/>
</dbReference>
<comment type="caution">
    <text evidence="4">The sequence shown here is derived from an EMBL/GenBank/DDBJ whole genome shotgun (WGS) entry which is preliminary data.</text>
</comment>
<organism evidence="4 5">
    <name type="scientific">Saccharopolyspora spinosa</name>
    <dbReference type="NCBI Taxonomy" id="60894"/>
    <lineage>
        <taxon>Bacteria</taxon>
        <taxon>Bacillati</taxon>
        <taxon>Actinomycetota</taxon>
        <taxon>Actinomycetes</taxon>
        <taxon>Pseudonocardiales</taxon>
        <taxon>Pseudonocardiaceae</taxon>
        <taxon>Saccharopolyspora</taxon>
    </lineage>
</organism>
<evidence type="ECO:0000259" key="3">
    <source>
        <dbReference type="PROSITE" id="PS51186"/>
    </source>
</evidence>
<dbReference type="RefSeq" id="WP_010315892.1">
    <property type="nucleotide sequence ID" value="NZ_CP061007.1"/>
</dbReference>
<dbReference type="PANTHER" id="PTHR43072:SF23">
    <property type="entry name" value="UPF0039 PROTEIN C11D3.02C"/>
    <property type="match status" value="1"/>
</dbReference>